<protein>
    <submittedName>
        <fullName evidence="1">Uncharacterized protein</fullName>
    </submittedName>
</protein>
<organism evidence="1 2">
    <name type="scientific">Snodgrassella alvi</name>
    <dbReference type="NCBI Taxonomy" id="1196083"/>
    <lineage>
        <taxon>Bacteria</taxon>
        <taxon>Pseudomonadati</taxon>
        <taxon>Pseudomonadota</taxon>
        <taxon>Betaproteobacteria</taxon>
        <taxon>Neisseriales</taxon>
        <taxon>Neisseriaceae</taxon>
        <taxon>Snodgrassella</taxon>
    </lineage>
</organism>
<reference evidence="1 2" key="1">
    <citation type="journal article" date="2017" name="MBio">
        <title>Type VI secretion-mediated competition in the bee gut microbiome.</title>
        <authorList>
            <person name="Steele M.I."/>
            <person name="Kwong W.K."/>
            <person name="Powell J.E."/>
            <person name="Whiteley M."/>
            <person name="Moran N.A."/>
        </authorList>
    </citation>
    <scope>NUCLEOTIDE SEQUENCE [LARGE SCALE GENOMIC DNA]</scope>
    <source>
        <strain evidence="1 2">Nev3CBA3</strain>
    </source>
</reference>
<dbReference type="RefSeq" id="WP_100136766.1">
    <property type="nucleotide sequence ID" value="NZ_MDVC01000054.1"/>
</dbReference>
<accession>A0A2N9Y0J9</accession>
<gene>
    <name evidence="1" type="ORF">BHC49_02010</name>
</gene>
<name>A0A2N9Y0J9_9NEIS</name>
<dbReference type="AlphaFoldDB" id="A0A2N9Y0J9"/>
<proteinExistence type="predicted"/>
<sequence>MDMDKSEFSHEQLVEINQRANELGKALDQFALDLRHKYHFYPDLTVHACGTALGNMININMLVYNLCPELAPPYLQGTDYSVVVERIKQEKQEFDNEIARYEQKQAAKSL</sequence>
<comment type="caution">
    <text evidence="1">The sequence shown here is derived from an EMBL/GenBank/DDBJ whole genome shotgun (WGS) entry which is preliminary data.</text>
</comment>
<evidence type="ECO:0000313" key="1">
    <source>
        <dbReference type="EMBL" id="PIT58292.1"/>
    </source>
</evidence>
<dbReference type="EMBL" id="MEIS01000056">
    <property type="protein sequence ID" value="PIT58292.1"/>
    <property type="molecule type" value="Genomic_DNA"/>
</dbReference>
<evidence type="ECO:0000313" key="2">
    <source>
        <dbReference type="Proteomes" id="UP000229434"/>
    </source>
</evidence>
<dbReference type="Proteomes" id="UP000229434">
    <property type="component" value="Unassembled WGS sequence"/>
</dbReference>